<gene>
    <name evidence="8" type="ORF">GRH90_01865</name>
</gene>
<keyword evidence="6" id="KW-1133">Transmembrane helix</keyword>
<comment type="similarity">
    <text evidence="4">Belongs to the SctE/SipB/YopB family.</text>
</comment>
<protein>
    <submittedName>
        <fullName evidence="8">YopB/SseC family type III secretion system translocon subunit</fullName>
    </submittedName>
</protein>
<dbReference type="GO" id="GO:0005576">
    <property type="term" value="C:extracellular region"/>
    <property type="evidence" value="ECO:0007669"/>
    <property type="project" value="InterPro"/>
</dbReference>
<dbReference type="PRINTS" id="PR01375">
    <property type="entry name" value="BACINVASINB"/>
</dbReference>
<comment type="subcellular location">
    <subcellularLocation>
        <location evidence="1">Host membrane</location>
        <topology evidence="1">Multi-pass membrane protein</topology>
    </subcellularLocation>
</comment>
<keyword evidence="5" id="KW-0175">Coiled coil</keyword>
<keyword evidence="6" id="KW-0472">Membrane</keyword>
<evidence type="ECO:0000256" key="6">
    <source>
        <dbReference type="SAM" id="Phobius"/>
    </source>
</evidence>
<keyword evidence="6" id="KW-0812">Transmembrane</keyword>
<reference evidence="8 9" key="1">
    <citation type="submission" date="2019-12" db="EMBL/GenBank/DDBJ databases">
        <authorList>
            <person name="Lee S.D."/>
        </authorList>
    </citation>
    <scope>NUCLEOTIDE SEQUENCE [LARGE SCALE GENOMIC DNA]</scope>
    <source>
        <strain evidence="8 9">SAP-6</strain>
    </source>
</reference>
<reference evidence="8 9" key="2">
    <citation type="submission" date="2020-02" db="EMBL/GenBank/DDBJ databases">
        <title>The new genus of Enterobacteriales.</title>
        <authorList>
            <person name="Kim I.S."/>
        </authorList>
    </citation>
    <scope>NUCLEOTIDE SEQUENCE [LARGE SCALE GENOMIC DNA]</scope>
    <source>
        <strain evidence="8 9">SAP-6</strain>
    </source>
</reference>
<evidence type="ECO:0000256" key="4">
    <source>
        <dbReference type="ARBA" id="ARBA00035640"/>
    </source>
</evidence>
<keyword evidence="2" id="KW-1043">Host membrane</keyword>
<dbReference type="InterPro" id="IPR006972">
    <property type="entry name" value="BipB-like_C"/>
</dbReference>
<dbReference type="InterPro" id="IPR003895">
    <property type="entry name" value="T3SS_SctE/BipB"/>
</dbReference>
<dbReference type="Gene3D" id="1.20.120.330">
    <property type="entry name" value="Nucleotidyltransferases domain 2"/>
    <property type="match status" value="1"/>
</dbReference>
<keyword evidence="3" id="KW-0843">Virulence</keyword>
<evidence type="ECO:0000256" key="1">
    <source>
        <dbReference type="ARBA" id="ARBA00004301"/>
    </source>
</evidence>
<dbReference type="Pfam" id="PF04888">
    <property type="entry name" value="SseC"/>
    <property type="match status" value="1"/>
</dbReference>
<feature type="coiled-coil region" evidence="5">
    <location>
        <begin position="159"/>
        <end position="186"/>
    </location>
</feature>
<evidence type="ECO:0000256" key="2">
    <source>
        <dbReference type="ARBA" id="ARBA00022870"/>
    </source>
</evidence>
<accession>A0A845SEZ7</accession>
<feature type="transmembrane region" description="Helical" evidence="6">
    <location>
        <begin position="292"/>
        <end position="318"/>
    </location>
</feature>
<feature type="transmembrane region" description="Helical" evidence="6">
    <location>
        <begin position="374"/>
        <end position="397"/>
    </location>
</feature>
<dbReference type="Proteomes" id="UP000461443">
    <property type="component" value="Unassembled WGS sequence"/>
</dbReference>
<keyword evidence="9" id="KW-1185">Reference proteome</keyword>
<name>A0A845SEZ7_9GAMM</name>
<feature type="domain" description="Translocator protein BipB-like C-terminal" evidence="7">
    <location>
        <begin position="231"/>
        <end position="530"/>
    </location>
</feature>
<dbReference type="EMBL" id="WUBS01000001">
    <property type="protein sequence ID" value="NDL61514.1"/>
    <property type="molecule type" value="Genomic_DNA"/>
</dbReference>
<comment type="caution">
    <text evidence="8">The sequence shown here is derived from an EMBL/GenBank/DDBJ whole genome shotgun (WGS) entry which is preliminary data.</text>
</comment>
<dbReference type="GO" id="GO:0033644">
    <property type="term" value="C:host cell membrane"/>
    <property type="evidence" value="ECO:0007669"/>
    <property type="project" value="UniProtKB-SubCell"/>
</dbReference>
<evidence type="ECO:0000256" key="5">
    <source>
        <dbReference type="SAM" id="Coils"/>
    </source>
</evidence>
<sequence>MSREQSQSLNNHTRQVTQALLSSLSANASTGTELPAPRSAAADSLAPFLTAPQENSFTGRFGLAQLFNIVKKIWANSSLALLADRLTLASARRVAMNQANAALAAEYQQAIQASEAALAAAEGDVLALEHAQSELVEKRLAFDKAAAALSQIPPEDDAFAAALQTLSEAQDALNKAETRLQSALVRADASYAAAEKSMLKLDEIYSKSLQPGAAKEDPKPVLNALDRLMGLILAMNKVQQDSNIKSLKEDNKFNQRMQVLKQEQMKMKSDEYADQVRKSEELNRTMGCVGKILGGLITLISVAGAIFSGGASLALAAVGLALMMGDEICKAVTGVSFMEQALRPLMEGIIKPLVDMISKAITKMLEGLGINANIASMVGAIIGALVAAALIVAIVVVGKSAGGKIASSALGKMLTDAVKKLVPDVLKHVAGQSGAVINNSVKRVMEKLSFSTDRLAMARHVNRLDRLNNKMMLSAEAAQSGATVYQGILQNKMAGTLADFHQQLAEHQQLRKLLTALLEAFSEAEKTIHQQWMALNDLTTLSIQNRQGLSSNQA</sequence>
<organism evidence="8 9">
    <name type="scientific">Acerihabitans arboris</name>
    <dbReference type="NCBI Taxonomy" id="2691583"/>
    <lineage>
        <taxon>Bacteria</taxon>
        <taxon>Pseudomonadati</taxon>
        <taxon>Pseudomonadota</taxon>
        <taxon>Gammaproteobacteria</taxon>
        <taxon>Enterobacterales</taxon>
        <taxon>Pectobacteriaceae</taxon>
        <taxon>Acerihabitans</taxon>
    </lineage>
</organism>
<evidence type="ECO:0000313" key="8">
    <source>
        <dbReference type="EMBL" id="NDL61514.1"/>
    </source>
</evidence>
<evidence type="ECO:0000256" key="3">
    <source>
        <dbReference type="ARBA" id="ARBA00023026"/>
    </source>
</evidence>
<dbReference type="AlphaFoldDB" id="A0A845SEZ7"/>
<dbReference type="RefSeq" id="WP_162364185.1">
    <property type="nucleotide sequence ID" value="NZ_WUBS01000001.1"/>
</dbReference>
<dbReference type="GO" id="GO:0016020">
    <property type="term" value="C:membrane"/>
    <property type="evidence" value="ECO:0007669"/>
    <property type="project" value="InterPro"/>
</dbReference>
<proteinExistence type="inferred from homology"/>
<evidence type="ECO:0000259" key="7">
    <source>
        <dbReference type="Pfam" id="PF04888"/>
    </source>
</evidence>
<evidence type="ECO:0000313" key="9">
    <source>
        <dbReference type="Proteomes" id="UP000461443"/>
    </source>
</evidence>